<evidence type="ECO:0000313" key="10">
    <source>
        <dbReference type="EMBL" id="EEC50527.1"/>
    </source>
</evidence>
<comment type="function">
    <text evidence="6">RNA helicase.</text>
</comment>
<dbReference type="InterPro" id="IPR001650">
    <property type="entry name" value="Helicase_C-like"/>
</dbReference>
<dbReference type="Pfam" id="PF13959">
    <property type="entry name" value="CTE_SPB4"/>
    <property type="match status" value="1"/>
</dbReference>
<dbReference type="GO" id="GO:0016787">
    <property type="term" value="F:hydrolase activity"/>
    <property type="evidence" value="ECO:0007669"/>
    <property type="project" value="UniProtKB-KW"/>
</dbReference>
<evidence type="ECO:0000256" key="7">
    <source>
        <dbReference type="SAM" id="MobiDB-lite"/>
    </source>
</evidence>
<keyword evidence="5 6" id="KW-0694">RNA-binding</keyword>
<dbReference type="SMART" id="SM00487">
    <property type="entry name" value="DEXDc"/>
    <property type="match status" value="1"/>
</dbReference>
<dbReference type="SUPFAM" id="SSF52540">
    <property type="entry name" value="P-loop containing nucleoside triphosphate hydrolases"/>
    <property type="match status" value="1"/>
</dbReference>
<evidence type="ECO:0000256" key="4">
    <source>
        <dbReference type="ARBA" id="ARBA00022840"/>
    </source>
</evidence>
<sequence>FEELEPKLSSGVLQYVEQQKFAYLTPVQAATIPLFLSRKDVAVQAVTGSGKTLAFLIPVVEFLLPKKFLKTQIGALILSPTRELAQQTHRVAQGLCAACNIPEPLLLVGGSSSGGGSVNHRPVTEDLKNFQKMGSSIVIGTCGRVEDVLSRYAVIDCSELESLILDEADVLLNMGFAQSLQNILSRIPKMRRTGLFSATTSTSTSSSLQEWMQRAGMRNPVWIDVTVASKAQQEALAKNEPATSIPENQATPSSLTNYYLVCPIDEQLSRLVVFLQQHKDEKIIVFFLTCACVDFYGSALEKLLPENYIELLHGRMVQKRREKSMERFRACRGTEAPVASDLNALQGGALFCTDVAARGLDVSDVDWVVQFDAPQDPAFFVHRVGRSARAGRKGASLLFLTRKEEPYVDLLQMRKVPLTPASDPTVLLADVLLEIKDLILKDRDLLEKGTKAFTSYIRAYKEHHCAFIFRFASLDLGLLATSFCLLRLPKMPELKVVITKNKGKLPRFTPASHDVDIYAIPFKEKARENARQKRLEQETAPGGKNAKLLKAEQRKADKERRVEDRRQAAVDKGRNPDKKRGKHARIVDDWDDLAKEERLFKKLRKGKISRDEYETLLHEN</sequence>
<dbReference type="GO" id="GO:0005524">
    <property type="term" value="F:ATP binding"/>
    <property type="evidence" value="ECO:0007669"/>
    <property type="project" value="UniProtKB-UniRule"/>
</dbReference>
<comment type="catalytic activity">
    <reaction evidence="6">
        <text>ATP + H2O = ADP + phosphate + H(+)</text>
        <dbReference type="Rhea" id="RHEA:13065"/>
        <dbReference type="ChEBI" id="CHEBI:15377"/>
        <dbReference type="ChEBI" id="CHEBI:15378"/>
        <dbReference type="ChEBI" id="CHEBI:30616"/>
        <dbReference type="ChEBI" id="CHEBI:43474"/>
        <dbReference type="ChEBI" id="CHEBI:456216"/>
        <dbReference type="EC" id="3.6.4.13"/>
    </reaction>
</comment>
<dbReference type="PROSITE" id="PS51194">
    <property type="entry name" value="HELICASE_CTER"/>
    <property type="match status" value="1"/>
</dbReference>
<dbReference type="GO" id="GO:0003724">
    <property type="term" value="F:RNA helicase activity"/>
    <property type="evidence" value="ECO:0007669"/>
    <property type="project" value="UniProtKB-EC"/>
</dbReference>
<feature type="compositionally biased region" description="Basic and acidic residues" evidence="7">
    <location>
        <begin position="549"/>
        <end position="578"/>
    </location>
</feature>
<dbReference type="OrthoDB" id="7396459at2759"/>
<dbReference type="Pfam" id="PF00270">
    <property type="entry name" value="DEAD"/>
    <property type="match status" value="1"/>
</dbReference>
<protein>
    <recommendedName>
        <fullName evidence="6">ATP-dependent RNA helicase</fullName>
        <ecNumber evidence="6">3.6.4.13</ecNumber>
    </recommendedName>
</protein>
<comment type="similarity">
    <text evidence="6">Belongs to the DEAD box helicase family.</text>
</comment>
<feature type="non-terminal residue" evidence="10">
    <location>
        <position position="1"/>
    </location>
</feature>
<dbReference type="GeneID" id="7197317"/>
<dbReference type="PaxDb" id="2850-Phatr9989"/>
<accession>B7FSR8</accession>
<keyword evidence="2 6" id="KW-0378">Hydrolase</keyword>
<dbReference type="AlphaFoldDB" id="B7FSR8"/>
<dbReference type="InParanoid" id="B7FSR8"/>
<dbReference type="Gene3D" id="3.40.50.300">
    <property type="entry name" value="P-loop containing nucleotide triphosphate hydrolases"/>
    <property type="match status" value="2"/>
</dbReference>
<dbReference type="InterPro" id="IPR027417">
    <property type="entry name" value="P-loop_NTPase"/>
</dbReference>
<feature type="domain" description="Helicase ATP-binding" evidence="8">
    <location>
        <begin position="32"/>
        <end position="218"/>
    </location>
</feature>
<reference evidence="11" key="2">
    <citation type="submission" date="2008-08" db="EMBL/GenBank/DDBJ databases">
        <authorList>
            <consortium name="Diatom Consortium"/>
            <person name="Grigoriev I."/>
            <person name="Grimwood J."/>
            <person name="Kuo A."/>
            <person name="Otillar R.P."/>
            <person name="Salamov A."/>
            <person name="Detter J.C."/>
            <person name="Lindquist E."/>
            <person name="Shapiro H."/>
            <person name="Lucas S."/>
            <person name="Glavina del Rio T."/>
            <person name="Pitluck S."/>
            <person name="Rokhsar D."/>
            <person name="Bowler C."/>
        </authorList>
    </citation>
    <scope>GENOME REANNOTATION</scope>
    <source>
        <strain evidence="11">CCAP 1055/1</strain>
    </source>
</reference>
<dbReference type="RefSeq" id="XP_002177713.1">
    <property type="nucleotide sequence ID" value="XM_002177677.1"/>
</dbReference>
<proteinExistence type="inferred from homology"/>
<evidence type="ECO:0000313" key="11">
    <source>
        <dbReference type="Proteomes" id="UP000000759"/>
    </source>
</evidence>
<comment type="domain">
    <text evidence="6">The Q motif is unique to and characteristic of the DEAD box family of RNA helicases and controls ATP binding and hydrolysis.</text>
</comment>
<dbReference type="eggNOG" id="KOG0345">
    <property type="taxonomic scope" value="Eukaryota"/>
</dbReference>
<dbReference type="EC" id="3.6.4.13" evidence="6"/>
<organism evidence="10 11">
    <name type="scientific">Phaeodactylum tricornutum (strain CCAP 1055/1)</name>
    <dbReference type="NCBI Taxonomy" id="556484"/>
    <lineage>
        <taxon>Eukaryota</taxon>
        <taxon>Sar</taxon>
        <taxon>Stramenopiles</taxon>
        <taxon>Ochrophyta</taxon>
        <taxon>Bacillariophyta</taxon>
        <taxon>Bacillariophyceae</taxon>
        <taxon>Bacillariophycidae</taxon>
        <taxon>Naviculales</taxon>
        <taxon>Phaeodactylaceae</taxon>
        <taxon>Phaeodactylum</taxon>
    </lineage>
</organism>
<dbReference type="STRING" id="556484.B7FSR8"/>
<keyword evidence="4 6" id="KW-0067">ATP-binding</keyword>
<evidence type="ECO:0000256" key="2">
    <source>
        <dbReference type="ARBA" id="ARBA00022801"/>
    </source>
</evidence>
<dbReference type="Pfam" id="PF00271">
    <property type="entry name" value="Helicase_C"/>
    <property type="match status" value="1"/>
</dbReference>
<dbReference type="SMART" id="SM01178">
    <property type="entry name" value="DUF4217"/>
    <property type="match status" value="1"/>
</dbReference>
<evidence type="ECO:0000256" key="5">
    <source>
        <dbReference type="ARBA" id="ARBA00022884"/>
    </source>
</evidence>
<keyword evidence="11" id="KW-1185">Reference proteome</keyword>
<keyword evidence="1 6" id="KW-0547">Nucleotide-binding</keyword>
<dbReference type="EMBL" id="CM000606">
    <property type="protein sequence ID" value="EEC50527.1"/>
    <property type="molecule type" value="Genomic_DNA"/>
</dbReference>
<dbReference type="Proteomes" id="UP000000759">
    <property type="component" value="Chromosome 2"/>
</dbReference>
<feature type="region of interest" description="Disordered" evidence="7">
    <location>
        <begin position="533"/>
        <end position="587"/>
    </location>
</feature>
<reference evidence="10 11" key="1">
    <citation type="journal article" date="2008" name="Nature">
        <title>The Phaeodactylum genome reveals the evolutionary history of diatom genomes.</title>
        <authorList>
            <person name="Bowler C."/>
            <person name="Allen A.E."/>
            <person name="Badger J.H."/>
            <person name="Grimwood J."/>
            <person name="Jabbari K."/>
            <person name="Kuo A."/>
            <person name="Maheswari U."/>
            <person name="Martens C."/>
            <person name="Maumus F."/>
            <person name="Otillar R.P."/>
            <person name="Rayko E."/>
            <person name="Salamov A."/>
            <person name="Vandepoele K."/>
            <person name="Beszteri B."/>
            <person name="Gruber A."/>
            <person name="Heijde M."/>
            <person name="Katinka M."/>
            <person name="Mock T."/>
            <person name="Valentin K."/>
            <person name="Verret F."/>
            <person name="Berges J.A."/>
            <person name="Brownlee C."/>
            <person name="Cadoret J.P."/>
            <person name="Chiovitti A."/>
            <person name="Choi C.J."/>
            <person name="Coesel S."/>
            <person name="De Martino A."/>
            <person name="Detter J.C."/>
            <person name="Durkin C."/>
            <person name="Falciatore A."/>
            <person name="Fournet J."/>
            <person name="Haruta M."/>
            <person name="Huysman M.J."/>
            <person name="Jenkins B.D."/>
            <person name="Jiroutova K."/>
            <person name="Jorgensen R.E."/>
            <person name="Joubert Y."/>
            <person name="Kaplan A."/>
            <person name="Kroger N."/>
            <person name="Kroth P.G."/>
            <person name="La Roche J."/>
            <person name="Lindquist E."/>
            <person name="Lommer M."/>
            <person name="Martin-Jezequel V."/>
            <person name="Lopez P.J."/>
            <person name="Lucas S."/>
            <person name="Mangogna M."/>
            <person name="McGinnis K."/>
            <person name="Medlin L.K."/>
            <person name="Montsant A."/>
            <person name="Oudot-Le Secq M.P."/>
            <person name="Napoli C."/>
            <person name="Obornik M."/>
            <person name="Parker M.S."/>
            <person name="Petit J.L."/>
            <person name="Porcel B.M."/>
            <person name="Poulsen N."/>
            <person name="Robison M."/>
            <person name="Rychlewski L."/>
            <person name="Rynearson T.A."/>
            <person name="Schmutz J."/>
            <person name="Shapiro H."/>
            <person name="Siaut M."/>
            <person name="Stanley M."/>
            <person name="Sussman M.R."/>
            <person name="Taylor A.R."/>
            <person name="Vardi A."/>
            <person name="von Dassow P."/>
            <person name="Vyverman W."/>
            <person name="Willis A."/>
            <person name="Wyrwicz L.S."/>
            <person name="Rokhsar D.S."/>
            <person name="Weissenbach J."/>
            <person name="Armbrust E.V."/>
            <person name="Green B.R."/>
            <person name="Van de Peer Y."/>
            <person name="Grigoriev I.V."/>
        </authorList>
    </citation>
    <scope>NUCLEOTIDE SEQUENCE [LARGE SCALE GENOMIC DNA]</scope>
    <source>
        <strain evidence="10 11">CCAP 1055/1</strain>
    </source>
</reference>
<dbReference type="SMART" id="SM00490">
    <property type="entry name" value="HELICc"/>
    <property type="match status" value="1"/>
</dbReference>
<dbReference type="CDD" id="cd18787">
    <property type="entry name" value="SF2_C_DEAD"/>
    <property type="match status" value="1"/>
</dbReference>
<evidence type="ECO:0000256" key="6">
    <source>
        <dbReference type="RuleBase" id="RU365068"/>
    </source>
</evidence>
<dbReference type="PANTHER" id="PTHR24031">
    <property type="entry name" value="RNA HELICASE"/>
    <property type="match status" value="1"/>
</dbReference>
<evidence type="ECO:0000259" key="8">
    <source>
        <dbReference type="PROSITE" id="PS51192"/>
    </source>
</evidence>
<name>B7FSR8_PHATC</name>
<dbReference type="GO" id="GO:0003723">
    <property type="term" value="F:RNA binding"/>
    <property type="evidence" value="ECO:0007669"/>
    <property type="project" value="UniProtKB-UniRule"/>
</dbReference>
<feature type="domain" description="Helicase C-terminal" evidence="9">
    <location>
        <begin position="267"/>
        <end position="439"/>
    </location>
</feature>
<evidence type="ECO:0000256" key="1">
    <source>
        <dbReference type="ARBA" id="ARBA00022741"/>
    </source>
</evidence>
<dbReference type="InterPro" id="IPR014001">
    <property type="entry name" value="Helicase_ATP-bd"/>
</dbReference>
<dbReference type="PROSITE" id="PS51192">
    <property type="entry name" value="HELICASE_ATP_BIND_1"/>
    <property type="match status" value="1"/>
</dbReference>
<evidence type="ECO:0000259" key="9">
    <source>
        <dbReference type="PROSITE" id="PS51194"/>
    </source>
</evidence>
<dbReference type="KEGG" id="pti:PHATRDRAFT_9989"/>
<gene>
    <name evidence="10" type="ORF">PHATRDRAFT_9989</name>
</gene>
<dbReference type="InterPro" id="IPR025313">
    <property type="entry name" value="SPB4-like_CTE"/>
</dbReference>
<evidence type="ECO:0000256" key="3">
    <source>
        <dbReference type="ARBA" id="ARBA00022806"/>
    </source>
</evidence>
<dbReference type="InterPro" id="IPR011545">
    <property type="entry name" value="DEAD/DEAH_box_helicase_dom"/>
</dbReference>
<keyword evidence="3 6" id="KW-0347">Helicase</keyword>